<dbReference type="EMBL" id="OX365700">
    <property type="protein sequence ID" value="CAI4032270.1"/>
    <property type="molecule type" value="Genomic_DNA"/>
</dbReference>
<dbReference type="RefSeq" id="WP_289269009.1">
    <property type="nucleotide sequence ID" value="NZ_OX365700.1"/>
</dbReference>
<evidence type="ECO:0000313" key="1">
    <source>
        <dbReference type="EMBL" id="CAI4032270.1"/>
    </source>
</evidence>
<reference evidence="1" key="1">
    <citation type="submission" date="2022-10" db="EMBL/GenBank/DDBJ databases">
        <authorList>
            <person name="Koch H."/>
        </authorList>
    </citation>
    <scope>NUCLEOTIDE SEQUENCE</scope>
    <source>
        <strain evidence="1">DNF</strain>
    </source>
</reference>
<name>A0AA86N0E8_9BACT</name>
<keyword evidence="2" id="KW-1185">Reference proteome</keyword>
<gene>
    <name evidence="1" type="ORF">DNFV4_02699</name>
</gene>
<dbReference type="KEGG" id="nti:DNFV4_02699"/>
<protein>
    <recommendedName>
        <fullName evidence="3">WbqC-like protein</fullName>
    </recommendedName>
</protein>
<dbReference type="InterPro" id="IPR014985">
    <property type="entry name" value="WbqC"/>
</dbReference>
<dbReference type="Proteomes" id="UP001179121">
    <property type="component" value="Chromosome"/>
</dbReference>
<accession>A0AA86N0E8</accession>
<dbReference type="AlphaFoldDB" id="A0AA86N0E8"/>
<proteinExistence type="predicted"/>
<organism evidence="1 2">
    <name type="scientific">Nitrospira tepida</name>
    <dbReference type="NCBI Taxonomy" id="2973512"/>
    <lineage>
        <taxon>Bacteria</taxon>
        <taxon>Pseudomonadati</taxon>
        <taxon>Nitrospirota</taxon>
        <taxon>Nitrospiria</taxon>
        <taxon>Nitrospirales</taxon>
        <taxon>Nitrospiraceae</taxon>
        <taxon>Nitrospira</taxon>
    </lineage>
</organism>
<dbReference type="Pfam" id="PF08889">
    <property type="entry name" value="WbqC"/>
    <property type="match status" value="1"/>
</dbReference>
<evidence type="ECO:0008006" key="3">
    <source>
        <dbReference type="Google" id="ProtNLM"/>
    </source>
</evidence>
<evidence type="ECO:0000313" key="2">
    <source>
        <dbReference type="Proteomes" id="UP001179121"/>
    </source>
</evidence>
<sequence length="235" mass="27720">MKVTIHQPQFLPWLGYLEKIARADLFVVLDQVQFKKQEWQNRNRIRTAHEWQWLTVPVHQRFGQRINEVHVNRQVDWRRRHLRALALHYAKAPYRDLALAGLRRLYETDWERLVDLNLAVIRWLLETFQIMTPVRLASELSLRDQPTDRLIDICRAVGAATYLAGPGAEQYLDRPRFETSGFRLELQRFQHPVYIQCYDPFIPGMSALDLLMMEGPSGFRRLVIEESANGRIVCA</sequence>